<dbReference type="OrthoDB" id="2506088at2759"/>
<comment type="caution">
    <text evidence="1">The sequence shown here is derived from an EMBL/GenBank/DDBJ whole genome shotgun (WGS) entry which is preliminary data.</text>
</comment>
<organism evidence="1 2">
    <name type="scientific">Puccinia sorghi</name>
    <dbReference type="NCBI Taxonomy" id="27349"/>
    <lineage>
        <taxon>Eukaryota</taxon>
        <taxon>Fungi</taxon>
        <taxon>Dikarya</taxon>
        <taxon>Basidiomycota</taxon>
        <taxon>Pucciniomycotina</taxon>
        <taxon>Pucciniomycetes</taxon>
        <taxon>Pucciniales</taxon>
        <taxon>Pucciniaceae</taxon>
        <taxon>Puccinia</taxon>
    </lineage>
</organism>
<keyword evidence="2" id="KW-1185">Reference proteome</keyword>
<dbReference type="EMBL" id="LAVV01005842">
    <property type="protein sequence ID" value="KNZ60645.1"/>
    <property type="molecule type" value="Genomic_DNA"/>
</dbReference>
<name>A0A0L6VKI7_9BASI</name>
<evidence type="ECO:0000313" key="2">
    <source>
        <dbReference type="Proteomes" id="UP000037035"/>
    </source>
</evidence>
<sequence length="159" mass="18773">MEDKLFLWYYFNTDYLNIPSIWPTSIVQYFSSLIGKDFKIILQDAPLIFFHFKTPLQFEIWSFGFLNFSNLIKIFSNIIIKYSGQCKSFLENKNLKTIMESLKRLQSSQTTNSPVQKLNSNSVTFTFSFIFLKKYKHIHASKKVKNIISNNLDAEEIRL</sequence>
<protein>
    <submittedName>
        <fullName evidence="1">Uncharacterized protein</fullName>
    </submittedName>
</protein>
<evidence type="ECO:0000313" key="1">
    <source>
        <dbReference type="EMBL" id="KNZ60645.1"/>
    </source>
</evidence>
<dbReference type="AlphaFoldDB" id="A0A0L6VKI7"/>
<dbReference type="VEuPathDB" id="FungiDB:VP01_1525g6"/>
<gene>
    <name evidence="1" type="ORF">VP01_1525g6</name>
</gene>
<accession>A0A0L6VKI7</accession>
<proteinExistence type="predicted"/>
<dbReference type="STRING" id="27349.A0A0L6VKI7"/>
<reference evidence="1 2" key="1">
    <citation type="submission" date="2015-08" db="EMBL/GenBank/DDBJ databases">
        <title>Next Generation Sequencing and Analysis of the Genome of Puccinia sorghi L Schw, the Causal Agent of Maize Common Rust.</title>
        <authorList>
            <person name="Rochi L."/>
            <person name="Burguener G."/>
            <person name="Darino M."/>
            <person name="Turjanski A."/>
            <person name="Kreff E."/>
            <person name="Dieguez M.J."/>
            <person name="Sacco F."/>
        </authorList>
    </citation>
    <scope>NUCLEOTIDE SEQUENCE [LARGE SCALE GENOMIC DNA]</scope>
    <source>
        <strain evidence="1 2">RO10H11247</strain>
    </source>
</reference>
<dbReference type="Proteomes" id="UP000037035">
    <property type="component" value="Unassembled WGS sequence"/>
</dbReference>